<comment type="caution">
    <text evidence="2">The sequence shown here is derived from an EMBL/GenBank/DDBJ whole genome shotgun (WGS) entry which is preliminary data.</text>
</comment>
<keyword evidence="1" id="KW-0812">Transmembrane</keyword>
<dbReference type="EMBL" id="NPEX01000017">
    <property type="protein sequence ID" value="RAI45399.1"/>
    <property type="molecule type" value="Genomic_DNA"/>
</dbReference>
<organism evidence="2 3">
    <name type="scientific">Rhodoplanes roseus</name>
    <dbReference type="NCBI Taxonomy" id="29409"/>
    <lineage>
        <taxon>Bacteria</taxon>
        <taxon>Pseudomonadati</taxon>
        <taxon>Pseudomonadota</taxon>
        <taxon>Alphaproteobacteria</taxon>
        <taxon>Hyphomicrobiales</taxon>
        <taxon>Nitrobacteraceae</taxon>
        <taxon>Rhodoplanes</taxon>
    </lineage>
</organism>
<keyword evidence="3" id="KW-1185">Reference proteome</keyword>
<evidence type="ECO:0000313" key="2">
    <source>
        <dbReference type="EMBL" id="RAI45399.1"/>
    </source>
</evidence>
<keyword evidence="1" id="KW-0472">Membrane</keyword>
<accession>A0A327L381</accession>
<evidence type="ECO:0008006" key="4">
    <source>
        <dbReference type="Google" id="ProtNLM"/>
    </source>
</evidence>
<evidence type="ECO:0000256" key="1">
    <source>
        <dbReference type="SAM" id="Phobius"/>
    </source>
</evidence>
<keyword evidence="1" id="KW-1133">Transmembrane helix</keyword>
<reference evidence="2 3" key="1">
    <citation type="submission" date="2017-07" db="EMBL/GenBank/DDBJ databases">
        <title>Draft Genome Sequences of Select Purple Nonsulfur Bacteria.</title>
        <authorList>
            <person name="Lasarre B."/>
            <person name="Mckinlay J.B."/>
        </authorList>
    </citation>
    <scope>NUCLEOTIDE SEQUENCE [LARGE SCALE GENOMIC DNA]</scope>
    <source>
        <strain evidence="2 3">DSM 5909</strain>
    </source>
</reference>
<feature type="transmembrane region" description="Helical" evidence="1">
    <location>
        <begin position="204"/>
        <end position="223"/>
    </location>
</feature>
<feature type="transmembrane region" description="Helical" evidence="1">
    <location>
        <begin position="235"/>
        <end position="255"/>
    </location>
</feature>
<dbReference type="Proteomes" id="UP000249130">
    <property type="component" value="Unassembled WGS sequence"/>
</dbReference>
<proteinExistence type="predicted"/>
<feature type="transmembrane region" description="Helical" evidence="1">
    <location>
        <begin position="65"/>
        <end position="84"/>
    </location>
</feature>
<feature type="transmembrane region" description="Helical" evidence="1">
    <location>
        <begin position="261"/>
        <end position="278"/>
    </location>
</feature>
<gene>
    <name evidence="2" type="ORF">CH341_04385</name>
</gene>
<dbReference type="AlphaFoldDB" id="A0A327L381"/>
<name>A0A327L381_9BRAD</name>
<evidence type="ECO:0000313" key="3">
    <source>
        <dbReference type="Proteomes" id="UP000249130"/>
    </source>
</evidence>
<feature type="transmembrane region" description="Helical" evidence="1">
    <location>
        <begin position="285"/>
        <end position="306"/>
    </location>
</feature>
<feature type="transmembrane region" description="Helical" evidence="1">
    <location>
        <begin position="152"/>
        <end position="172"/>
    </location>
</feature>
<protein>
    <recommendedName>
        <fullName evidence="4">Glycosyltransferase RgtA/B/C/D-like domain-containing protein</fullName>
    </recommendedName>
</protein>
<sequence>MLDAGLSTWVEGVPTMSRHPGYWLYELLVFLLDRLGGASAVNLATLTVSTMVLWRLWRLAEPVPISWRVPLLLCLALNPWYLAASTSAIDYNYALLAVIVSVEAALLERPLLPGLFGAMALWFRLGSVFPMLGAFAALFLSGPDRRSLYKTAIGATVCILLGGSLYVASWMVSGRNLSFLQAHAGPEEMWSATMWLGRVLYKPLGLLGLPATLFAAALVVLWWSDVAGLVRTTGAERRLCFAAAGVAAGVGSLYLRYPIETSYLLPALAFGLVLFGVASRGRPPVFGWVLLGLVVLGNIVVVQLAAPDRPGSATSARLDFRLAPGVLVTDVRDRIALIGCRSFSCWLGRRATSPDARS</sequence>
<feature type="transmembrane region" description="Helical" evidence="1">
    <location>
        <begin position="119"/>
        <end position="140"/>
    </location>
</feature>